<keyword evidence="2" id="KW-1185">Reference proteome</keyword>
<name>A0A501PHF5_9PROT</name>
<evidence type="ECO:0000313" key="1">
    <source>
        <dbReference type="EMBL" id="TPD59900.1"/>
    </source>
</evidence>
<dbReference type="EMBL" id="VFIY01000010">
    <property type="protein sequence ID" value="TPD59900.1"/>
    <property type="molecule type" value="Genomic_DNA"/>
</dbReference>
<reference evidence="2" key="1">
    <citation type="submission" date="2019-06" db="EMBL/GenBank/DDBJ databases">
        <title>The complete genome of Emcibacter congregatus ZYLT.</title>
        <authorList>
            <person name="Zhao Z."/>
        </authorList>
    </citation>
    <scope>NUCLEOTIDE SEQUENCE [LARGE SCALE GENOMIC DNA]</scope>
    <source>
        <strain evidence="2">MCCC 1A06723</strain>
    </source>
</reference>
<gene>
    <name evidence="1" type="ORF">FIV46_10495</name>
</gene>
<sequence length="101" mass="11099">MQIIVSDSGVILEEADRFDGFKIVSGLEIEEVEGKLAGSVGYADGQDNFFIRREWIVSQAPAAGQAGWQQNFEKMINYAASHGWVDSETGAIRAHVERPEA</sequence>
<accession>A0A501PHF5</accession>
<comment type="caution">
    <text evidence="1">The sequence shown here is derived from an EMBL/GenBank/DDBJ whole genome shotgun (WGS) entry which is preliminary data.</text>
</comment>
<protein>
    <submittedName>
        <fullName evidence="1">Uncharacterized protein</fullName>
    </submittedName>
</protein>
<organism evidence="1 2">
    <name type="scientific">Emcibacter nanhaiensis</name>
    <dbReference type="NCBI Taxonomy" id="1505037"/>
    <lineage>
        <taxon>Bacteria</taxon>
        <taxon>Pseudomonadati</taxon>
        <taxon>Pseudomonadota</taxon>
        <taxon>Alphaproteobacteria</taxon>
        <taxon>Emcibacterales</taxon>
        <taxon>Emcibacteraceae</taxon>
        <taxon>Emcibacter</taxon>
    </lineage>
</organism>
<dbReference type="AlphaFoldDB" id="A0A501PHF5"/>
<dbReference type="Proteomes" id="UP000319148">
    <property type="component" value="Unassembled WGS sequence"/>
</dbReference>
<dbReference type="RefSeq" id="WP_139940871.1">
    <property type="nucleotide sequence ID" value="NZ_JBHSYP010000006.1"/>
</dbReference>
<dbReference type="OrthoDB" id="8448203at2"/>
<proteinExistence type="predicted"/>
<evidence type="ECO:0000313" key="2">
    <source>
        <dbReference type="Proteomes" id="UP000319148"/>
    </source>
</evidence>